<feature type="domain" description="RNA polymerase sigma-70 region 2" evidence="6">
    <location>
        <begin position="61"/>
        <end position="125"/>
    </location>
</feature>
<dbReference type="EMBL" id="DTKL01000019">
    <property type="protein sequence ID" value="HGY93797.1"/>
    <property type="molecule type" value="Genomic_DNA"/>
</dbReference>
<comment type="caution">
    <text evidence="8">The sequence shown here is derived from an EMBL/GenBank/DDBJ whole genome shotgun (WGS) entry which is preliminary data.</text>
</comment>
<keyword evidence="4" id="KW-0804">Transcription</keyword>
<evidence type="ECO:0000259" key="7">
    <source>
        <dbReference type="Pfam" id="PF08281"/>
    </source>
</evidence>
<comment type="similarity">
    <text evidence="1">Belongs to the sigma-70 factor family. ECF subfamily.</text>
</comment>
<dbReference type="NCBIfam" id="TIGR02937">
    <property type="entry name" value="sigma70-ECF"/>
    <property type="match status" value="1"/>
</dbReference>
<dbReference type="Gene3D" id="1.10.1740.10">
    <property type="match status" value="1"/>
</dbReference>
<dbReference type="InterPro" id="IPR014284">
    <property type="entry name" value="RNA_pol_sigma-70_dom"/>
</dbReference>
<dbReference type="SUPFAM" id="SSF88659">
    <property type="entry name" value="Sigma3 and sigma4 domains of RNA polymerase sigma factors"/>
    <property type="match status" value="1"/>
</dbReference>
<dbReference type="GO" id="GO:0016987">
    <property type="term" value="F:sigma factor activity"/>
    <property type="evidence" value="ECO:0007669"/>
    <property type="project" value="UniProtKB-KW"/>
</dbReference>
<evidence type="ECO:0000256" key="4">
    <source>
        <dbReference type="ARBA" id="ARBA00023163"/>
    </source>
</evidence>
<dbReference type="InterPro" id="IPR013324">
    <property type="entry name" value="RNA_pol_sigma_r3/r4-like"/>
</dbReference>
<feature type="region of interest" description="Disordered" evidence="5">
    <location>
        <begin position="1"/>
        <end position="41"/>
    </location>
</feature>
<evidence type="ECO:0000256" key="3">
    <source>
        <dbReference type="ARBA" id="ARBA00023082"/>
    </source>
</evidence>
<dbReference type="InterPro" id="IPR013325">
    <property type="entry name" value="RNA_pol_sigma_r2"/>
</dbReference>
<feature type="domain" description="RNA polymerase sigma factor 70 region 4 type 2" evidence="7">
    <location>
        <begin position="161"/>
        <end position="212"/>
    </location>
</feature>
<dbReference type="Pfam" id="PF08281">
    <property type="entry name" value="Sigma70_r4_2"/>
    <property type="match status" value="1"/>
</dbReference>
<dbReference type="Pfam" id="PF04542">
    <property type="entry name" value="Sigma70_r2"/>
    <property type="match status" value="1"/>
</dbReference>
<dbReference type="AlphaFoldDB" id="A0A7V5CSS9"/>
<reference evidence="8" key="1">
    <citation type="journal article" date="2020" name="mSystems">
        <title>Genome- and Community-Level Interaction Insights into Carbon Utilization and Element Cycling Functions of Hydrothermarchaeota in Hydrothermal Sediment.</title>
        <authorList>
            <person name="Zhou Z."/>
            <person name="Liu Y."/>
            <person name="Xu W."/>
            <person name="Pan J."/>
            <person name="Luo Z.H."/>
            <person name="Li M."/>
        </authorList>
    </citation>
    <scope>NUCLEOTIDE SEQUENCE [LARGE SCALE GENOMIC DNA]</scope>
    <source>
        <strain evidence="8">SpSt-855</strain>
    </source>
</reference>
<dbReference type="CDD" id="cd06171">
    <property type="entry name" value="Sigma70_r4"/>
    <property type="match status" value="1"/>
</dbReference>
<protein>
    <submittedName>
        <fullName evidence="8">Sigma-70 family RNA polymerase sigma factor</fullName>
    </submittedName>
</protein>
<name>A0A7V5CSS9_9BACT</name>
<dbReference type="GO" id="GO:0006352">
    <property type="term" value="P:DNA-templated transcription initiation"/>
    <property type="evidence" value="ECO:0007669"/>
    <property type="project" value="InterPro"/>
</dbReference>
<accession>A0A7V5CSS9</accession>
<dbReference type="PANTHER" id="PTHR43133:SF62">
    <property type="entry name" value="RNA POLYMERASE SIGMA FACTOR SIGZ"/>
    <property type="match status" value="1"/>
</dbReference>
<dbReference type="Gene3D" id="1.10.10.10">
    <property type="entry name" value="Winged helix-like DNA-binding domain superfamily/Winged helix DNA-binding domain"/>
    <property type="match status" value="1"/>
</dbReference>
<keyword evidence="2" id="KW-0805">Transcription regulation</keyword>
<gene>
    <name evidence="8" type="ORF">ENW50_03785</name>
</gene>
<proteinExistence type="inferred from homology"/>
<sequence>MGVDLNPPTGPSQEKQSVERGSLVSPSKPEDGSVTASQQPVPDSVLVERMMAGDENALSMLYDRYSGMLYGMLLRILKDAQAAEEVLQDLFLQLWRSADKFDVNRGSLPAWLMVIGRNRAISRLRVRPTREILEESDGHYANTLAAADNIEKEAARHQLMERMRAAMSQLPQEQRQAIELAYFEGLTQSEIAARTGSPLGTVKTRVRTGMQSLKQLLN</sequence>
<keyword evidence="3" id="KW-0731">Sigma factor</keyword>
<dbReference type="InterPro" id="IPR007627">
    <property type="entry name" value="RNA_pol_sigma70_r2"/>
</dbReference>
<dbReference type="SUPFAM" id="SSF88946">
    <property type="entry name" value="Sigma2 domain of RNA polymerase sigma factors"/>
    <property type="match status" value="1"/>
</dbReference>
<evidence type="ECO:0000256" key="2">
    <source>
        <dbReference type="ARBA" id="ARBA00023015"/>
    </source>
</evidence>
<organism evidence="8">
    <name type="scientific">Acidobacterium capsulatum</name>
    <dbReference type="NCBI Taxonomy" id="33075"/>
    <lineage>
        <taxon>Bacteria</taxon>
        <taxon>Pseudomonadati</taxon>
        <taxon>Acidobacteriota</taxon>
        <taxon>Terriglobia</taxon>
        <taxon>Terriglobales</taxon>
        <taxon>Acidobacteriaceae</taxon>
        <taxon>Acidobacterium</taxon>
    </lineage>
</organism>
<evidence type="ECO:0000313" key="8">
    <source>
        <dbReference type="EMBL" id="HGY93797.1"/>
    </source>
</evidence>
<dbReference type="InterPro" id="IPR036388">
    <property type="entry name" value="WH-like_DNA-bd_sf"/>
</dbReference>
<dbReference type="PANTHER" id="PTHR43133">
    <property type="entry name" value="RNA POLYMERASE ECF-TYPE SIGMA FACTO"/>
    <property type="match status" value="1"/>
</dbReference>
<evidence type="ECO:0000259" key="6">
    <source>
        <dbReference type="Pfam" id="PF04542"/>
    </source>
</evidence>
<dbReference type="GO" id="GO:0003677">
    <property type="term" value="F:DNA binding"/>
    <property type="evidence" value="ECO:0007669"/>
    <property type="project" value="InterPro"/>
</dbReference>
<evidence type="ECO:0000256" key="1">
    <source>
        <dbReference type="ARBA" id="ARBA00010641"/>
    </source>
</evidence>
<dbReference type="InterPro" id="IPR039425">
    <property type="entry name" value="RNA_pol_sigma-70-like"/>
</dbReference>
<evidence type="ECO:0000256" key="5">
    <source>
        <dbReference type="SAM" id="MobiDB-lite"/>
    </source>
</evidence>
<dbReference type="InterPro" id="IPR013249">
    <property type="entry name" value="RNA_pol_sigma70_r4_t2"/>
</dbReference>